<keyword evidence="3" id="KW-1185">Reference proteome</keyword>
<name>A0A917HAA3_9MICC</name>
<proteinExistence type="predicted"/>
<evidence type="ECO:0000313" key="3">
    <source>
        <dbReference type="Proteomes" id="UP000638848"/>
    </source>
</evidence>
<organism evidence="2 3">
    <name type="scientific">Kocuria dechangensis</name>
    <dbReference type="NCBI Taxonomy" id="1176249"/>
    <lineage>
        <taxon>Bacteria</taxon>
        <taxon>Bacillati</taxon>
        <taxon>Actinomycetota</taxon>
        <taxon>Actinomycetes</taxon>
        <taxon>Micrococcales</taxon>
        <taxon>Micrococcaceae</taxon>
        <taxon>Kocuria</taxon>
    </lineage>
</organism>
<dbReference type="AlphaFoldDB" id="A0A917HAA3"/>
<evidence type="ECO:0000256" key="1">
    <source>
        <dbReference type="SAM" id="MobiDB-lite"/>
    </source>
</evidence>
<feature type="compositionally biased region" description="Acidic residues" evidence="1">
    <location>
        <begin position="19"/>
        <end position="41"/>
    </location>
</feature>
<feature type="compositionally biased region" description="Basic and acidic residues" evidence="1">
    <location>
        <begin position="1"/>
        <end position="15"/>
    </location>
</feature>
<sequence>MTDSMDEGRWGREAQEFDSAVEYEVVDSDDDDDDDESPETF</sequence>
<gene>
    <name evidence="2" type="ORF">GCM10011374_41130</name>
</gene>
<accession>A0A917HAA3</accession>
<comment type="caution">
    <text evidence="2">The sequence shown here is derived from an EMBL/GenBank/DDBJ whole genome shotgun (WGS) entry which is preliminary data.</text>
</comment>
<dbReference type="Proteomes" id="UP000638848">
    <property type="component" value="Unassembled WGS sequence"/>
</dbReference>
<dbReference type="RefSeq" id="WP_268235558.1">
    <property type="nucleotide sequence ID" value="NZ_BMEQ01000053.1"/>
</dbReference>
<feature type="region of interest" description="Disordered" evidence="1">
    <location>
        <begin position="1"/>
        <end position="41"/>
    </location>
</feature>
<reference evidence="2" key="2">
    <citation type="submission" date="2020-09" db="EMBL/GenBank/DDBJ databases">
        <authorList>
            <person name="Sun Q."/>
            <person name="Zhou Y."/>
        </authorList>
    </citation>
    <scope>NUCLEOTIDE SEQUENCE</scope>
    <source>
        <strain evidence="2">CGMCC 1.12187</strain>
    </source>
</reference>
<reference evidence="2" key="1">
    <citation type="journal article" date="2014" name="Int. J. Syst. Evol. Microbiol.">
        <title>Complete genome sequence of Corynebacterium casei LMG S-19264T (=DSM 44701T), isolated from a smear-ripened cheese.</title>
        <authorList>
            <consortium name="US DOE Joint Genome Institute (JGI-PGF)"/>
            <person name="Walter F."/>
            <person name="Albersmeier A."/>
            <person name="Kalinowski J."/>
            <person name="Ruckert C."/>
        </authorList>
    </citation>
    <scope>NUCLEOTIDE SEQUENCE</scope>
    <source>
        <strain evidence="2">CGMCC 1.12187</strain>
    </source>
</reference>
<evidence type="ECO:0000313" key="2">
    <source>
        <dbReference type="EMBL" id="GGG72137.1"/>
    </source>
</evidence>
<protein>
    <submittedName>
        <fullName evidence="2">Uncharacterized protein</fullName>
    </submittedName>
</protein>
<dbReference type="EMBL" id="BMEQ01000053">
    <property type="protein sequence ID" value="GGG72137.1"/>
    <property type="molecule type" value="Genomic_DNA"/>
</dbReference>